<feature type="transmembrane region" description="Helical" evidence="8">
    <location>
        <begin position="278"/>
        <end position="305"/>
    </location>
</feature>
<sequence length="375" mass="37435">MTAGLPAGGVVVDHRLAVDAQATGAPAAVARRRPVGALLGLAVATAAMFLLAVAVGSVWVPLPDTLRVLVGADPTDPRWSVVITQVRLPRAATAALAGTALGVAGLQMQTLFGNPLADPYSLGVSAGASLGVALVVTGAGGSAGAFTAGAIGTGRVAVVAAGALGAAVVLSAVLLLARWVRSVVTLLVIGVIVGAAVFSFIGLLLTWTAPQRALQYWTWQLGSYSGVSPGDLVVFAPTIGAGLLLALGSMKPLNALLLGENYARTVGVHVRRLRTVTLLGASLLAGTVTAFCGPISFLGIAVPHLARRLLATADHRVLLPACALAGAVVSLFCSIVAQVPGTGLALPINIVASLIGAPIVIAVLLRASSTVARTV</sequence>
<evidence type="ECO:0000256" key="7">
    <source>
        <dbReference type="ARBA" id="ARBA00023136"/>
    </source>
</evidence>
<evidence type="ECO:0000313" key="9">
    <source>
        <dbReference type="EMBL" id="MCK9875143.1"/>
    </source>
</evidence>
<evidence type="ECO:0000256" key="5">
    <source>
        <dbReference type="ARBA" id="ARBA00022692"/>
    </source>
</evidence>
<feature type="transmembrane region" description="Helical" evidence="8">
    <location>
        <begin position="156"/>
        <end position="177"/>
    </location>
</feature>
<dbReference type="Pfam" id="PF01032">
    <property type="entry name" value="FecCD"/>
    <property type="match status" value="1"/>
</dbReference>
<organism evidence="9 10">
    <name type="scientific">Frankia umida</name>
    <dbReference type="NCBI Taxonomy" id="573489"/>
    <lineage>
        <taxon>Bacteria</taxon>
        <taxon>Bacillati</taxon>
        <taxon>Actinomycetota</taxon>
        <taxon>Actinomycetes</taxon>
        <taxon>Frankiales</taxon>
        <taxon>Frankiaceae</taxon>
        <taxon>Frankia</taxon>
    </lineage>
</organism>
<evidence type="ECO:0000256" key="6">
    <source>
        <dbReference type="ARBA" id="ARBA00022989"/>
    </source>
</evidence>
<keyword evidence="4" id="KW-1003">Cell membrane</keyword>
<feature type="transmembrane region" description="Helical" evidence="8">
    <location>
        <begin position="317"/>
        <end position="338"/>
    </location>
</feature>
<dbReference type="Gene3D" id="1.10.3470.10">
    <property type="entry name" value="ABC transporter involved in vitamin B12 uptake, BtuC"/>
    <property type="match status" value="1"/>
</dbReference>
<dbReference type="SUPFAM" id="SSF81345">
    <property type="entry name" value="ABC transporter involved in vitamin B12 uptake, BtuC"/>
    <property type="match status" value="1"/>
</dbReference>
<proteinExistence type="inferred from homology"/>
<dbReference type="PANTHER" id="PTHR30472">
    <property type="entry name" value="FERRIC ENTEROBACTIN TRANSPORT SYSTEM PERMEASE PROTEIN"/>
    <property type="match status" value="1"/>
</dbReference>
<feature type="transmembrane region" description="Helical" evidence="8">
    <location>
        <begin position="38"/>
        <end position="60"/>
    </location>
</feature>
<dbReference type="EMBL" id="JALKFT010000003">
    <property type="protein sequence ID" value="MCK9875143.1"/>
    <property type="molecule type" value="Genomic_DNA"/>
</dbReference>
<evidence type="ECO:0000256" key="3">
    <source>
        <dbReference type="ARBA" id="ARBA00022448"/>
    </source>
</evidence>
<evidence type="ECO:0000256" key="4">
    <source>
        <dbReference type="ARBA" id="ARBA00022475"/>
    </source>
</evidence>
<dbReference type="InterPro" id="IPR037294">
    <property type="entry name" value="ABC_BtuC-like"/>
</dbReference>
<evidence type="ECO:0000256" key="8">
    <source>
        <dbReference type="SAM" id="Phobius"/>
    </source>
</evidence>
<keyword evidence="6 8" id="KW-1133">Transmembrane helix</keyword>
<dbReference type="PANTHER" id="PTHR30472:SF41">
    <property type="entry name" value="TRANSPORT SYSTEM PERMEASE PROTEIN"/>
    <property type="match status" value="1"/>
</dbReference>
<feature type="transmembrane region" description="Helical" evidence="8">
    <location>
        <begin position="120"/>
        <end position="144"/>
    </location>
</feature>
<keyword evidence="7 8" id="KW-0472">Membrane</keyword>
<dbReference type="InterPro" id="IPR000522">
    <property type="entry name" value="ABC_transptr_permease_BtuC"/>
</dbReference>
<dbReference type="CDD" id="cd06550">
    <property type="entry name" value="TM_ABC_iron-siderophores_like"/>
    <property type="match status" value="1"/>
</dbReference>
<protein>
    <submittedName>
        <fullName evidence="9">Iron ABC transporter permease</fullName>
    </submittedName>
</protein>
<feature type="transmembrane region" description="Helical" evidence="8">
    <location>
        <begin position="183"/>
        <end position="209"/>
    </location>
</feature>
<comment type="similarity">
    <text evidence="2">Belongs to the binding-protein-dependent transport system permease family. FecCD subfamily.</text>
</comment>
<keyword evidence="10" id="KW-1185">Reference proteome</keyword>
<dbReference type="Proteomes" id="UP001201873">
    <property type="component" value="Unassembled WGS sequence"/>
</dbReference>
<name>A0ABT0JUC1_9ACTN</name>
<keyword evidence="3" id="KW-0813">Transport</keyword>
<reference evidence="9 10" key="1">
    <citation type="submission" date="2022-04" db="EMBL/GenBank/DDBJ databases">
        <title>Genome diversity in the genus Frankia.</title>
        <authorList>
            <person name="Carlos-Shanley C."/>
            <person name="Hahn D."/>
        </authorList>
    </citation>
    <scope>NUCLEOTIDE SEQUENCE [LARGE SCALE GENOMIC DNA]</scope>
    <source>
        <strain evidence="9 10">Ag45/Mut15</strain>
    </source>
</reference>
<evidence type="ECO:0000313" key="10">
    <source>
        <dbReference type="Proteomes" id="UP001201873"/>
    </source>
</evidence>
<comment type="subcellular location">
    <subcellularLocation>
        <location evidence="1">Cell membrane</location>
        <topology evidence="1">Multi-pass membrane protein</topology>
    </subcellularLocation>
</comment>
<evidence type="ECO:0000256" key="2">
    <source>
        <dbReference type="ARBA" id="ARBA00007935"/>
    </source>
</evidence>
<comment type="caution">
    <text evidence="9">The sequence shown here is derived from an EMBL/GenBank/DDBJ whole genome shotgun (WGS) entry which is preliminary data.</text>
</comment>
<gene>
    <name evidence="9" type="ORF">MXD59_04990</name>
</gene>
<keyword evidence="5 8" id="KW-0812">Transmembrane</keyword>
<feature type="transmembrane region" description="Helical" evidence="8">
    <location>
        <begin position="230"/>
        <end position="250"/>
    </location>
</feature>
<evidence type="ECO:0000256" key="1">
    <source>
        <dbReference type="ARBA" id="ARBA00004651"/>
    </source>
</evidence>
<accession>A0ABT0JUC1</accession>
<feature type="transmembrane region" description="Helical" evidence="8">
    <location>
        <begin position="344"/>
        <end position="365"/>
    </location>
</feature>